<sequence>MKRGDQQQYFPSRVSDSWPFAVTVSHLNILKTDCTVGSVSMGNVTSQDAAISSGDDLYVQKRT</sequence>
<organism evidence="1">
    <name type="scientific">Solanum chacoense</name>
    <name type="common">Chaco potato</name>
    <dbReference type="NCBI Taxonomy" id="4108"/>
    <lineage>
        <taxon>Eukaryota</taxon>
        <taxon>Viridiplantae</taxon>
        <taxon>Streptophyta</taxon>
        <taxon>Embryophyta</taxon>
        <taxon>Tracheophyta</taxon>
        <taxon>Spermatophyta</taxon>
        <taxon>Magnoliopsida</taxon>
        <taxon>eudicotyledons</taxon>
        <taxon>Gunneridae</taxon>
        <taxon>Pentapetalae</taxon>
        <taxon>asterids</taxon>
        <taxon>lamiids</taxon>
        <taxon>Solanales</taxon>
        <taxon>Solanaceae</taxon>
        <taxon>Solanoideae</taxon>
        <taxon>Solaneae</taxon>
        <taxon>Solanum</taxon>
    </lineage>
</organism>
<evidence type="ECO:0000313" key="1">
    <source>
        <dbReference type="EMBL" id="JAP18656.1"/>
    </source>
</evidence>
<dbReference type="EMBL" id="GEDG01021018">
    <property type="protein sequence ID" value="JAP18656.1"/>
    <property type="molecule type" value="Transcribed_RNA"/>
</dbReference>
<proteinExistence type="predicted"/>
<name>A0A0V0HFG8_SOLCH</name>
<accession>A0A0V0HFG8</accession>
<protein>
    <submittedName>
        <fullName evidence="1">Putative ovule protein</fullName>
    </submittedName>
</protein>
<reference evidence="1" key="1">
    <citation type="submission" date="2015-12" db="EMBL/GenBank/DDBJ databases">
        <title>Gene expression during late stages of embryo sac development: a critical building block for successful pollen-pistil interactions.</title>
        <authorList>
            <person name="Liu Y."/>
            <person name="Joly V."/>
            <person name="Sabar M."/>
            <person name="Matton D.P."/>
        </authorList>
    </citation>
    <scope>NUCLEOTIDE SEQUENCE</scope>
</reference>
<dbReference type="AlphaFoldDB" id="A0A0V0HFG8"/>